<dbReference type="Pfam" id="PF17921">
    <property type="entry name" value="Integrase_H2C2"/>
    <property type="match status" value="1"/>
</dbReference>
<name>A0A0V1C9B3_TRIBR</name>
<dbReference type="InterPro" id="IPR041588">
    <property type="entry name" value="Integrase_H2C2"/>
</dbReference>
<sequence>MVSFYRRFLPHIATTLALLDAIASAALSTEITLTHDQLQAFDATFVIYTDQKPLADAFLRPSNNLNDREMRYLDLITSLADDVGHIGGGSNVSSLLRVSLRAVDPELHKIAQSTSLKLQPQKIPNSPFPLWSDRSRPTPRVYLPGLLHESTFRAIHDLSHPGIRATKRLMTARYVWHSINGDIVRWTRVCTSCQWHMRTPLAEFLLPEHRFEHVHLDGLV</sequence>
<feature type="domain" description="Integrase zinc-binding" evidence="2">
    <location>
        <begin position="146"/>
        <end position="194"/>
    </location>
</feature>
<evidence type="ECO:0000256" key="1">
    <source>
        <dbReference type="SAM" id="SignalP"/>
    </source>
</evidence>
<reference evidence="3 4" key="1">
    <citation type="submission" date="2015-01" db="EMBL/GenBank/DDBJ databases">
        <title>Evolution of Trichinella species and genotypes.</title>
        <authorList>
            <person name="Korhonen P.K."/>
            <person name="Edoardo P."/>
            <person name="Giuseppe L.R."/>
            <person name="Gasser R.B."/>
        </authorList>
    </citation>
    <scope>NUCLEOTIDE SEQUENCE [LARGE SCALE GENOMIC DNA]</scope>
    <source>
        <strain evidence="3">ISS120</strain>
    </source>
</reference>
<protein>
    <recommendedName>
        <fullName evidence="2">Integrase zinc-binding domain-containing protein</fullName>
    </recommendedName>
</protein>
<comment type="caution">
    <text evidence="3">The sequence shown here is derived from an EMBL/GenBank/DDBJ whole genome shotgun (WGS) entry which is preliminary data.</text>
</comment>
<dbReference type="EMBL" id="JYDI01000320">
    <property type="protein sequence ID" value="KRY45919.1"/>
    <property type="molecule type" value="Genomic_DNA"/>
</dbReference>
<feature type="signal peptide" evidence="1">
    <location>
        <begin position="1"/>
        <end position="28"/>
    </location>
</feature>
<keyword evidence="1" id="KW-0732">Signal</keyword>
<gene>
    <name evidence="3" type="ORF">T03_9336</name>
</gene>
<dbReference type="STRING" id="45882.A0A0V1C9B3"/>
<evidence type="ECO:0000313" key="3">
    <source>
        <dbReference type="EMBL" id="KRY45919.1"/>
    </source>
</evidence>
<evidence type="ECO:0000313" key="4">
    <source>
        <dbReference type="Proteomes" id="UP000054653"/>
    </source>
</evidence>
<dbReference type="Gene3D" id="1.10.340.70">
    <property type="match status" value="1"/>
</dbReference>
<dbReference type="AlphaFoldDB" id="A0A0V1C9B3"/>
<dbReference type="Proteomes" id="UP000054653">
    <property type="component" value="Unassembled WGS sequence"/>
</dbReference>
<keyword evidence="4" id="KW-1185">Reference proteome</keyword>
<accession>A0A0V1C9B3</accession>
<organism evidence="3 4">
    <name type="scientific">Trichinella britovi</name>
    <name type="common">Parasitic roundworm</name>
    <dbReference type="NCBI Taxonomy" id="45882"/>
    <lineage>
        <taxon>Eukaryota</taxon>
        <taxon>Metazoa</taxon>
        <taxon>Ecdysozoa</taxon>
        <taxon>Nematoda</taxon>
        <taxon>Enoplea</taxon>
        <taxon>Dorylaimia</taxon>
        <taxon>Trichinellida</taxon>
        <taxon>Trichinellidae</taxon>
        <taxon>Trichinella</taxon>
    </lineage>
</organism>
<feature type="chain" id="PRO_5006875710" description="Integrase zinc-binding domain-containing protein" evidence="1">
    <location>
        <begin position="29"/>
        <end position="220"/>
    </location>
</feature>
<evidence type="ECO:0000259" key="2">
    <source>
        <dbReference type="Pfam" id="PF17921"/>
    </source>
</evidence>
<proteinExistence type="predicted"/>